<dbReference type="EMBL" id="KI669577">
    <property type="protein sequence ID" value="ETN12297.1"/>
    <property type="molecule type" value="Genomic_DNA"/>
</dbReference>
<dbReference type="VEuPathDB" id="FungiDB:PPTG_22477"/>
<evidence type="ECO:0000313" key="1">
    <source>
        <dbReference type="EMBL" id="ETN12297.1"/>
    </source>
</evidence>
<dbReference type="GeneID" id="20191076"/>
<protein>
    <submittedName>
        <fullName evidence="1">Uncharacterized protein</fullName>
    </submittedName>
</protein>
<gene>
    <name evidence="1" type="ORF">PPTG_22477</name>
</gene>
<name>W2QGM2_PHYN3</name>
<dbReference type="Proteomes" id="UP000018817">
    <property type="component" value="Unassembled WGS sequence"/>
</dbReference>
<reference evidence="1 2" key="2">
    <citation type="submission" date="2013-11" db="EMBL/GenBank/DDBJ databases">
        <title>The Genome Sequence of Phytophthora parasitica INRA-310.</title>
        <authorList>
            <consortium name="The Broad Institute Genomics Platform"/>
            <person name="Russ C."/>
            <person name="Tyler B."/>
            <person name="Panabieres F."/>
            <person name="Shan W."/>
            <person name="Tripathy S."/>
            <person name="Grunwald N."/>
            <person name="Machado M."/>
            <person name="Johnson C.S."/>
            <person name="Arredondo F."/>
            <person name="Hong C."/>
            <person name="Coffey M."/>
            <person name="Young S.K."/>
            <person name="Zeng Q."/>
            <person name="Gargeya S."/>
            <person name="Fitzgerald M."/>
            <person name="Abouelleil A."/>
            <person name="Alvarado L."/>
            <person name="Chapman S.B."/>
            <person name="Gainer-Dewar J."/>
            <person name="Goldberg J."/>
            <person name="Griggs A."/>
            <person name="Gujja S."/>
            <person name="Hansen M."/>
            <person name="Howarth C."/>
            <person name="Imamovic A."/>
            <person name="Ireland A."/>
            <person name="Larimer J."/>
            <person name="McCowan C."/>
            <person name="Murphy C."/>
            <person name="Pearson M."/>
            <person name="Poon T.W."/>
            <person name="Priest M."/>
            <person name="Roberts A."/>
            <person name="Saif S."/>
            <person name="Shea T."/>
            <person name="Sykes S."/>
            <person name="Wortman J."/>
            <person name="Nusbaum C."/>
            <person name="Birren B."/>
        </authorList>
    </citation>
    <scope>NUCLEOTIDE SEQUENCE [LARGE SCALE GENOMIC DNA]</scope>
    <source>
        <strain evidence="1 2">INRA-310</strain>
    </source>
</reference>
<reference evidence="2" key="1">
    <citation type="submission" date="2011-12" db="EMBL/GenBank/DDBJ databases">
        <authorList>
            <consortium name="The Broad Institute Genome Sequencing Platform"/>
            <person name="Russ C."/>
            <person name="Tyler B."/>
            <person name="Panabieres F."/>
            <person name="Shan W."/>
            <person name="Tripathy S."/>
            <person name="Grunwald N."/>
            <person name="Machado M."/>
            <person name="Young S.K."/>
            <person name="Zeng Q."/>
            <person name="Gargeya S."/>
            <person name="Fitzgerald M."/>
            <person name="Haas B."/>
            <person name="Abouelleil A."/>
            <person name="Alvarado L."/>
            <person name="Arachchi H.M."/>
            <person name="Berlin A."/>
            <person name="Chapman S.B."/>
            <person name="Gearin G."/>
            <person name="Goldberg J."/>
            <person name="Griggs A."/>
            <person name="Gujja S."/>
            <person name="Hansen M."/>
            <person name="Heiman D."/>
            <person name="Howarth C."/>
            <person name="Larimer J."/>
            <person name="Lui A."/>
            <person name="MacDonald P.J.P."/>
            <person name="McCowen C."/>
            <person name="Montmayeur A."/>
            <person name="Murphy C."/>
            <person name="Neiman D."/>
            <person name="Pearson M."/>
            <person name="Priest M."/>
            <person name="Roberts A."/>
            <person name="Saif S."/>
            <person name="Shea T."/>
            <person name="Sisk P."/>
            <person name="Stolte C."/>
            <person name="Sykes S."/>
            <person name="Wortman J."/>
            <person name="Nusbaum C."/>
            <person name="Birren B."/>
        </authorList>
    </citation>
    <scope>NUCLEOTIDE SEQUENCE [LARGE SCALE GENOMIC DNA]</scope>
    <source>
        <strain evidence="2">INRA-310</strain>
    </source>
</reference>
<accession>W2QGM2</accession>
<organism evidence="1 2">
    <name type="scientific">Phytophthora nicotianae (strain INRA-310)</name>
    <name type="common">Phytophthora parasitica</name>
    <dbReference type="NCBI Taxonomy" id="761204"/>
    <lineage>
        <taxon>Eukaryota</taxon>
        <taxon>Sar</taxon>
        <taxon>Stramenopiles</taxon>
        <taxon>Oomycota</taxon>
        <taxon>Peronosporomycetes</taxon>
        <taxon>Peronosporales</taxon>
        <taxon>Peronosporaceae</taxon>
        <taxon>Phytophthora</taxon>
    </lineage>
</organism>
<dbReference type="RefSeq" id="XP_008902577.1">
    <property type="nucleotide sequence ID" value="XM_008904329.1"/>
</dbReference>
<dbReference type="AlphaFoldDB" id="W2QGM2"/>
<evidence type="ECO:0000313" key="2">
    <source>
        <dbReference type="Proteomes" id="UP000018817"/>
    </source>
</evidence>
<sequence>MPGQPPPVDDGLRAGDIRKHHRAGYFPIHKIGFLHAITLVVTPEGCKIHLREGRVHFLSSLVGREVWIIFTTTSIRSHDQLSWLLMRYVNPMQFTSKFDGRPSDFARLNRVTILPCIISLLDDQEEPIPAYFRCCCSVVHQQAPRIGWSNLAQHVKTQHLDYAEVMRATAPVATGTLAPWNREHSLNVFGWMS</sequence>
<proteinExistence type="predicted"/>